<dbReference type="PANTHER" id="PTHR42967">
    <property type="entry name" value="METAL DEPENDENT HYDROLASE"/>
    <property type="match status" value="1"/>
</dbReference>
<sequence length="267" mass="31277">MSCIFIHIIVIFYREHNLPIILDEVIFMKAPLEKLGLRIEYIQHSGFIVETDREFLVFDYYQGQVQLPSHKQITVFSSHVHPDHYNPEIFQWQTHYPNTHYILSSDIQGHPQLPPGQENLTFLSPYEEVHQHDLTIRTYGSTDAGVSFLVELGAKERLHLFHAGDLNWWHWRGEPEADILWAEKMFKEEIAKLKEERIDIAFFPVDPRLEQSSCLGAEYFIQEIHPQILVPMHFWDDYPSIGSFVEKMTASPTAILDIKQTNQCFAL</sequence>
<gene>
    <name evidence="1" type="ordered locus">DSY4987</name>
</gene>
<evidence type="ECO:0000313" key="1">
    <source>
        <dbReference type="EMBL" id="BAE86776.1"/>
    </source>
</evidence>
<evidence type="ECO:0008006" key="3">
    <source>
        <dbReference type="Google" id="ProtNLM"/>
    </source>
</evidence>
<dbReference type="SUPFAM" id="SSF56281">
    <property type="entry name" value="Metallo-hydrolase/oxidoreductase"/>
    <property type="match status" value="1"/>
</dbReference>
<dbReference type="eggNOG" id="COG2220">
    <property type="taxonomic scope" value="Bacteria"/>
</dbReference>
<dbReference type="PANTHER" id="PTHR42967:SF1">
    <property type="entry name" value="MBL FOLD METALLO-HYDROLASE"/>
    <property type="match status" value="1"/>
</dbReference>
<reference evidence="1 2" key="1">
    <citation type="journal article" date="2006" name="J. Bacteriol.">
        <title>Complete genome sequence of the dehalorespiring bacterium Desulfitobacterium hafniense Y51 and comparison with Dehalococcoides ethenogenes 195.</title>
        <authorList>
            <person name="Nonaka H."/>
            <person name="Keresztes G."/>
            <person name="Shinoda Y."/>
            <person name="Ikenaga Y."/>
            <person name="Abe M."/>
            <person name="Naito K."/>
            <person name="Inatomi K."/>
            <person name="Furukawa K."/>
            <person name="Inui M."/>
            <person name="Yukawa H."/>
        </authorList>
    </citation>
    <scope>NUCLEOTIDE SEQUENCE [LARGE SCALE GENOMIC DNA]</scope>
    <source>
        <strain evidence="1 2">Y51</strain>
    </source>
</reference>
<organism evidence="1 2">
    <name type="scientific">Desulfitobacterium hafniense (strain Y51)</name>
    <dbReference type="NCBI Taxonomy" id="138119"/>
    <lineage>
        <taxon>Bacteria</taxon>
        <taxon>Bacillati</taxon>
        <taxon>Bacillota</taxon>
        <taxon>Clostridia</taxon>
        <taxon>Eubacteriales</taxon>
        <taxon>Desulfitobacteriaceae</taxon>
        <taxon>Desulfitobacterium</taxon>
    </lineage>
</organism>
<protein>
    <recommendedName>
        <fullName evidence="3">Hydrolase</fullName>
    </recommendedName>
</protein>
<dbReference type="AlphaFoldDB" id="Q24MG6"/>
<proteinExistence type="predicted"/>
<dbReference type="InterPro" id="IPR036866">
    <property type="entry name" value="RibonucZ/Hydroxyglut_hydro"/>
</dbReference>
<keyword evidence="2" id="KW-1185">Reference proteome</keyword>
<dbReference type="Pfam" id="PF13483">
    <property type="entry name" value="Lactamase_B_3"/>
    <property type="match status" value="1"/>
</dbReference>
<dbReference type="STRING" id="138119.DSY4987"/>
<accession>Q24MG6</accession>
<dbReference type="EMBL" id="AP008230">
    <property type="protein sequence ID" value="BAE86776.1"/>
    <property type="molecule type" value="Genomic_DNA"/>
</dbReference>
<dbReference type="Proteomes" id="UP000001946">
    <property type="component" value="Chromosome"/>
</dbReference>
<name>Q24MG6_DESHY</name>
<dbReference type="KEGG" id="dsy:DSY4987"/>
<dbReference type="HOGENOM" id="CLU_061731_0_0_9"/>
<evidence type="ECO:0000313" key="2">
    <source>
        <dbReference type="Proteomes" id="UP000001946"/>
    </source>
</evidence>
<dbReference type="Gene3D" id="3.60.15.10">
    <property type="entry name" value="Ribonuclease Z/Hydroxyacylglutathione hydrolase-like"/>
    <property type="match status" value="1"/>
</dbReference>